<keyword evidence="2" id="KW-1185">Reference proteome</keyword>
<name>A0A1I4B8G5_9PROT</name>
<evidence type="ECO:0000313" key="1">
    <source>
        <dbReference type="EMBL" id="SFK65054.1"/>
    </source>
</evidence>
<dbReference type="OrthoDB" id="9800023at2"/>
<dbReference type="EMBL" id="FOSP01000011">
    <property type="protein sequence ID" value="SFK65054.1"/>
    <property type="molecule type" value="Genomic_DNA"/>
</dbReference>
<dbReference type="AlphaFoldDB" id="A0A1I4B8G5"/>
<protein>
    <recommendedName>
        <fullName evidence="3">Helix-turn-helix domain-containing protein</fullName>
    </recommendedName>
</protein>
<proteinExistence type="predicted"/>
<organism evidence="1 2">
    <name type="scientific">Nitrosomonas aestuarii</name>
    <dbReference type="NCBI Taxonomy" id="52441"/>
    <lineage>
        <taxon>Bacteria</taxon>
        <taxon>Pseudomonadati</taxon>
        <taxon>Pseudomonadota</taxon>
        <taxon>Betaproteobacteria</taxon>
        <taxon>Nitrosomonadales</taxon>
        <taxon>Nitrosomonadaceae</taxon>
        <taxon>Nitrosomonas</taxon>
    </lineage>
</organism>
<reference evidence="2" key="1">
    <citation type="submission" date="2016-10" db="EMBL/GenBank/DDBJ databases">
        <authorList>
            <person name="Varghese N."/>
            <person name="Submissions S."/>
        </authorList>
    </citation>
    <scope>NUCLEOTIDE SEQUENCE [LARGE SCALE GENOMIC DNA]</scope>
    <source>
        <strain evidence="2">Nm69</strain>
    </source>
</reference>
<dbReference type="STRING" id="52441.SAMN05216302_101188"/>
<accession>A0A1I4B8G5</accession>
<gene>
    <name evidence="1" type="ORF">SAMN05216302_101188</name>
</gene>
<evidence type="ECO:0000313" key="2">
    <source>
        <dbReference type="Proteomes" id="UP000199533"/>
    </source>
</evidence>
<evidence type="ECO:0008006" key="3">
    <source>
        <dbReference type="Google" id="ProtNLM"/>
    </source>
</evidence>
<dbReference type="Proteomes" id="UP000199533">
    <property type="component" value="Unassembled WGS sequence"/>
</dbReference>
<sequence>MSEFIRHKEIVMFPDGRMDTKNSSAYVGLSEKTMAMMRCNGTGPKFVKRGRIFYYKEDLDSWLNAGGRFTSTAQAQQTTI</sequence>
<dbReference type="RefSeq" id="WP_090699189.1">
    <property type="nucleotide sequence ID" value="NZ_FOSP01000011.1"/>
</dbReference>